<dbReference type="AlphaFoldDB" id="A0AAV1K3J5"/>
<keyword evidence="3" id="KW-1185">Reference proteome</keyword>
<evidence type="ECO:0000256" key="1">
    <source>
        <dbReference type="SAM" id="SignalP"/>
    </source>
</evidence>
<keyword evidence="1" id="KW-0732">Signal</keyword>
<protein>
    <submittedName>
        <fullName evidence="2">Uncharacterized protein</fullName>
    </submittedName>
</protein>
<organism evidence="2 3">
    <name type="scientific">Leptosia nina</name>
    <dbReference type="NCBI Taxonomy" id="320188"/>
    <lineage>
        <taxon>Eukaryota</taxon>
        <taxon>Metazoa</taxon>
        <taxon>Ecdysozoa</taxon>
        <taxon>Arthropoda</taxon>
        <taxon>Hexapoda</taxon>
        <taxon>Insecta</taxon>
        <taxon>Pterygota</taxon>
        <taxon>Neoptera</taxon>
        <taxon>Endopterygota</taxon>
        <taxon>Lepidoptera</taxon>
        <taxon>Glossata</taxon>
        <taxon>Ditrysia</taxon>
        <taxon>Papilionoidea</taxon>
        <taxon>Pieridae</taxon>
        <taxon>Pierinae</taxon>
        <taxon>Leptosia</taxon>
    </lineage>
</organism>
<name>A0AAV1K3J5_9NEOP</name>
<reference evidence="2 3" key="1">
    <citation type="submission" date="2023-11" db="EMBL/GenBank/DDBJ databases">
        <authorList>
            <person name="Okamura Y."/>
        </authorList>
    </citation>
    <scope>NUCLEOTIDE SEQUENCE [LARGE SCALE GENOMIC DNA]</scope>
</reference>
<evidence type="ECO:0000313" key="3">
    <source>
        <dbReference type="Proteomes" id="UP001497472"/>
    </source>
</evidence>
<accession>A0AAV1K3J5</accession>
<sequence>MKVLVLLVAFCAFATAMVPRDKREASEGEAPKICAPSTPCAWQITNKQTNMVEQIIPNTYCNCAVGFNCELVSEKSFISGFEYRCLESGGS</sequence>
<feature type="signal peptide" evidence="1">
    <location>
        <begin position="1"/>
        <end position="16"/>
    </location>
</feature>
<dbReference type="Proteomes" id="UP001497472">
    <property type="component" value="Unassembled WGS sequence"/>
</dbReference>
<comment type="caution">
    <text evidence="2">The sequence shown here is derived from an EMBL/GenBank/DDBJ whole genome shotgun (WGS) entry which is preliminary data.</text>
</comment>
<proteinExistence type="predicted"/>
<dbReference type="EMBL" id="CAVLEF010000283">
    <property type="protein sequence ID" value="CAK1556375.1"/>
    <property type="molecule type" value="Genomic_DNA"/>
</dbReference>
<gene>
    <name evidence="2" type="ORF">LNINA_LOCUS15130</name>
</gene>
<evidence type="ECO:0000313" key="2">
    <source>
        <dbReference type="EMBL" id="CAK1556375.1"/>
    </source>
</evidence>
<feature type="chain" id="PRO_5043393313" evidence="1">
    <location>
        <begin position="17"/>
        <end position="91"/>
    </location>
</feature>